<proteinExistence type="predicted"/>
<dbReference type="AlphaFoldDB" id="E4KPQ1"/>
<accession>E4KPQ1</accession>
<protein>
    <recommendedName>
        <fullName evidence="3">FAD-dependent oxidoreductase 2 FAD binding domain-containing protein</fullName>
    </recommendedName>
</protein>
<dbReference type="EMBL" id="AENN01000015">
    <property type="protein sequence ID" value="EFR31249.1"/>
    <property type="molecule type" value="Genomic_DNA"/>
</dbReference>
<evidence type="ECO:0008006" key="3">
    <source>
        <dbReference type="Google" id="ProtNLM"/>
    </source>
</evidence>
<organism evidence="1 2">
    <name type="scientific">Eremococcus coleocola ACS-139-V-Col8</name>
    <dbReference type="NCBI Taxonomy" id="908337"/>
    <lineage>
        <taxon>Bacteria</taxon>
        <taxon>Bacillati</taxon>
        <taxon>Bacillota</taxon>
        <taxon>Bacilli</taxon>
        <taxon>Lactobacillales</taxon>
        <taxon>Aerococcaceae</taxon>
        <taxon>Eremococcus</taxon>
    </lineage>
</organism>
<comment type="caution">
    <text evidence="1">The sequence shown here is derived from an EMBL/GenBank/DDBJ whole genome shotgun (WGS) entry which is preliminary data.</text>
</comment>
<dbReference type="RefSeq" id="WP_006418452.1">
    <property type="nucleotide sequence ID" value="NZ_AENN01000015.1"/>
</dbReference>
<reference evidence="1 2" key="1">
    <citation type="submission" date="2010-10" db="EMBL/GenBank/DDBJ databases">
        <authorList>
            <person name="Durkin A.S."/>
            <person name="Madupu R."/>
            <person name="Torralba M."/>
            <person name="Gillis M."/>
            <person name="Methe B."/>
            <person name="Sutton G."/>
            <person name="Nelson K.E."/>
        </authorList>
    </citation>
    <scope>NUCLEOTIDE SEQUENCE [LARGE SCALE GENOMIC DNA]</scope>
    <source>
        <strain evidence="1 2">ACS-139-V-Col8</strain>
    </source>
</reference>
<gene>
    <name evidence="1" type="ORF">HMPREF9257_1540</name>
</gene>
<sequence length="91" mass="9432">MLNLINGKYVGKGVGQHGDYEVEVTIENNRIAAVNVLGDHGNSAYPDNAAGSDANTICGDSYNYTLPGNAMGFAVNSGRMAGQAVVDQIKG</sequence>
<evidence type="ECO:0000313" key="1">
    <source>
        <dbReference type="EMBL" id="EFR31249.1"/>
    </source>
</evidence>
<keyword evidence="2" id="KW-1185">Reference proteome</keyword>
<name>E4KPQ1_9LACT</name>
<dbReference type="Proteomes" id="UP000005990">
    <property type="component" value="Unassembled WGS sequence"/>
</dbReference>
<dbReference type="OrthoDB" id="337830at2"/>
<dbReference type="STRING" id="908337.HMPREF9257_1540"/>
<evidence type="ECO:0000313" key="2">
    <source>
        <dbReference type="Proteomes" id="UP000005990"/>
    </source>
</evidence>